<protein>
    <submittedName>
        <fullName evidence="1">Uncharacterized protein</fullName>
    </submittedName>
</protein>
<comment type="caution">
    <text evidence="1">The sequence shown here is derived from an EMBL/GenBank/DDBJ whole genome shotgun (WGS) entry which is preliminary data.</text>
</comment>
<name>A0ACB6YZQ6_THEGA</name>
<keyword evidence="2" id="KW-1185">Reference proteome</keyword>
<sequence length="156" mass="17474">MEKPHENLSIQQGCFVDGVPGLLPAIGRVLTGSLVKNYPYPMIELVCFIEVVLLGASVLGAIELPFRAGPSMQLAGIKVYCRFQAQRHERLARRTRVVVGVYSVDSNLQVGFSVDHLGTRLVTLRLSKNWVFRARKTHTSRVFTRTRVNNRSHTEG</sequence>
<reference evidence="1" key="1">
    <citation type="submission" date="2019-10" db="EMBL/GenBank/DDBJ databases">
        <authorList>
            <consortium name="DOE Joint Genome Institute"/>
            <person name="Kuo A."/>
            <person name="Miyauchi S."/>
            <person name="Kiss E."/>
            <person name="Drula E."/>
            <person name="Kohler A."/>
            <person name="Sanchez-Garcia M."/>
            <person name="Andreopoulos B."/>
            <person name="Barry K.W."/>
            <person name="Bonito G."/>
            <person name="Buee M."/>
            <person name="Carver A."/>
            <person name="Chen C."/>
            <person name="Cichocki N."/>
            <person name="Clum A."/>
            <person name="Culley D."/>
            <person name="Crous P.W."/>
            <person name="Fauchery L."/>
            <person name="Girlanda M."/>
            <person name="Hayes R."/>
            <person name="Keri Z."/>
            <person name="Labutti K."/>
            <person name="Lipzen A."/>
            <person name="Lombard V."/>
            <person name="Magnuson J."/>
            <person name="Maillard F."/>
            <person name="Morin E."/>
            <person name="Murat C."/>
            <person name="Nolan M."/>
            <person name="Ohm R."/>
            <person name="Pangilinan J."/>
            <person name="Pereira M."/>
            <person name="Perotto S."/>
            <person name="Peter M."/>
            <person name="Riley R."/>
            <person name="Sitrit Y."/>
            <person name="Stielow B."/>
            <person name="Szollosi G."/>
            <person name="Zifcakova L."/>
            <person name="Stursova M."/>
            <person name="Spatafora J.W."/>
            <person name="Tedersoo L."/>
            <person name="Vaario L.-M."/>
            <person name="Yamada A."/>
            <person name="Yan M."/>
            <person name="Wang P."/>
            <person name="Xu J."/>
            <person name="Bruns T."/>
            <person name="Baldrian P."/>
            <person name="Vilgalys R."/>
            <person name="Henrissat B."/>
            <person name="Grigoriev I.V."/>
            <person name="Hibbett D."/>
            <person name="Nagy L.G."/>
            <person name="Martin F.M."/>
        </authorList>
    </citation>
    <scope>NUCLEOTIDE SEQUENCE</scope>
    <source>
        <strain evidence="1">P2</strain>
    </source>
</reference>
<dbReference type="Proteomes" id="UP000886501">
    <property type="component" value="Unassembled WGS sequence"/>
</dbReference>
<reference evidence="1" key="2">
    <citation type="journal article" date="2020" name="Nat. Commun.">
        <title>Large-scale genome sequencing of mycorrhizal fungi provides insights into the early evolution of symbiotic traits.</title>
        <authorList>
            <person name="Miyauchi S."/>
            <person name="Kiss E."/>
            <person name="Kuo A."/>
            <person name="Drula E."/>
            <person name="Kohler A."/>
            <person name="Sanchez-Garcia M."/>
            <person name="Morin E."/>
            <person name="Andreopoulos B."/>
            <person name="Barry K.W."/>
            <person name="Bonito G."/>
            <person name="Buee M."/>
            <person name="Carver A."/>
            <person name="Chen C."/>
            <person name="Cichocki N."/>
            <person name="Clum A."/>
            <person name="Culley D."/>
            <person name="Crous P.W."/>
            <person name="Fauchery L."/>
            <person name="Girlanda M."/>
            <person name="Hayes R.D."/>
            <person name="Keri Z."/>
            <person name="LaButti K."/>
            <person name="Lipzen A."/>
            <person name="Lombard V."/>
            <person name="Magnuson J."/>
            <person name="Maillard F."/>
            <person name="Murat C."/>
            <person name="Nolan M."/>
            <person name="Ohm R.A."/>
            <person name="Pangilinan J."/>
            <person name="Pereira M.F."/>
            <person name="Perotto S."/>
            <person name="Peter M."/>
            <person name="Pfister S."/>
            <person name="Riley R."/>
            <person name="Sitrit Y."/>
            <person name="Stielow J.B."/>
            <person name="Szollosi G."/>
            <person name="Zifcakova L."/>
            <person name="Stursova M."/>
            <person name="Spatafora J.W."/>
            <person name="Tedersoo L."/>
            <person name="Vaario L.M."/>
            <person name="Yamada A."/>
            <person name="Yan M."/>
            <person name="Wang P."/>
            <person name="Xu J."/>
            <person name="Bruns T."/>
            <person name="Baldrian P."/>
            <person name="Vilgalys R."/>
            <person name="Dunand C."/>
            <person name="Henrissat B."/>
            <person name="Grigoriev I.V."/>
            <person name="Hibbett D."/>
            <person name="Nagy L.G."/>
            <person name="Martin F.M."/>
        </authorList>
    </citation>
    <scope>NUCLEOTIDE SEQUENCE</scope>
    <source>
        <strain evidence="1">P2</strain>
    </source>
</reference>
<evidence type="ECO:0000313" key="2">
    <source>
        <dbReference type="Proteomes" id="UP000886501"/>
    </source>
</evidence>
<gene>
    <name evidence="1" type="ORF">BDM02DRAFT_1799425</name>
</gene>
<accession>A0ACB6YZQ6</accession>
<organism evidence="1 2">
    <name type="scientific">Thelephora ganbajun</name>
    <name type="common">Ganba fungus</name>
    <dbReference type="NCBI Taxonomy" id="370292"/>
    <lineage>
        <taxon>Eukaryota</taxon>
        <taxon>Fungi</taxon>
        <taxon>Dikarya</taxon>
        <taxon>Basidiomycota</taxon>
        <taxon>Agaricomycotina</taxon>
        <taxon>Agaricomycetes</taxon>
        <taxon>Thelephorales</taxon>
        <taxon>Thelephoraceae</taxon>
        <taxon>Thelephora</taxon>
    </lineage>
</organism>
<evidence type="ECO:0000313" key="1">
    <source>
        <dbReference type="EMBL" id="KAF9642924.1"/>
    </source>
</evidence>
<dbReference type="EMBL" id="MU118319">
    <property type="protein sequence ID" value="KAF9642924.1"/>
    <property type="molecule type" value="Genomic_DNA"/>
</dbReference>
<proteinExistence type="predicted"/>